<evidence type="ECO:0000313" key="2">
    <source>
        <dbReference type="EMBL" id="KAJ7658975.1"/>
    </source>
</evidence>
<dbReference type="AlphaFoldDB" id="A0AAD7CR87"/>
<accession>A0AAD7CR87</accession>
<feature type="chain" id="PRO_5042145329" evidence="1">
    <location>
        <begin position="18"/>
        <end position="130"/>
    </location>
</feature>
<reference evidence="2" key="1">
    <citation type="submission" date="2023-03" db="EMBL/GenBank/DDBJ databases">
        <title>Massive genome expansion in bonnet fungi (Mycena s.s.) driven by repeated elements and novel gene families across ecological guilds.</title>
        <authorList>
            <consortium name="Lawrence Berkeley National Laboratory"/>
            <person name="Harder C.B."/>
            <person name="Miyauchi S."/>
            <person name="Viragh M."/>
            <person name="Kuo A."/>
            <person name="Thoen E."/>
            <person name="Andreopoulos B."/>
            <person name="Lu D."/>
            <person name="Skrede I."/>
            <person name="Drula E."/>
            <person name="Henrissat B."/>
            <person name="Morin E."/>
            <person name="Kohler A."/>
            <person name="Barry K."/>
            <person name="LaButti K."/>
            <person name="Morin E."/>
            <person name="Salamov A."/>
            <person name="Lipzen A."/>
            <person name="Mereny Z."/>
            <person name="Hegedus B."/>
            <person name="Baldrian P."/>
            <person name="Stursova M."/>
            <person name="Weitz H."/>
            <person name="Taylor A."/>
            <person name="Grigoriev I.V."/>
            <person name="Nagy L.G."/>
            <person name="Martin F."/>
            <person name="Kauserud H."/>
        </authorList>
    </citation>
    <scope>NUCLEOTIDE SEQUENCE</scope>
    <source>
        <strain evidence="2">CBHHK067</strain>
    </source>
</reference>
<dbReference type="Proteomes" id="UP001221757">
    <property type="component" value="Unassembled WGS sequence"/>
</dbReference>
<comment type="caution">
    <text evidence="2">The sequence shown here is derived from an EMBL/GenBank/DDBJ whole genome shotgun (WGS) entry which is preliminary data.</text>
</comment>
<name>A0AAD7CR87_MYCRO</name>
<feature type="signal peptide" evidence="1">
    <location>
        <begin position="1"/>
        <end position="17"/>
    </location>
</feature>
<organism evidence="2 3">
    <name type="scientific">Mycena rosella</name>
    <name type="common">Pink bonnet</name>
    <name type="synonym">Agaricus rosellus</name>
    <dbReference type="NCBI Taxonomy" id="1033263"/>
    <lineage>
        <taxon>Eukaryota</taxon>
        <taxon>Fungi</taxon>
        <taxon>Dikarya</taxon>
        <taxon>Basidiomycota</taxon>
        <taxon>Agaricomycotina</taxon>
        <taxon>Agaricomycetes</taxon>
        <taxon>Agaricomycetidae</taxon>
        <taxon>Agaricales</taxon>
        <taxon>Marasmiineae</taxon>
        <taxon>Mycenaceae</taxon>
        <taxon>Mycena</taxon>
    </lineage>
</organism>
<keyword evidence="1" id="KW-0732">Signal</keyword>
<protein>
    <submittedName>
        <fullName evidence="2">Uncharacterized protein</fullName>
    </submittedName>
</protein>
<keyword evidence="3" id="KW-1185">Reference proteome</keyword>
<gene>
    <name evidence="2" type="ORF">B0H17DRAFT_1185575</name>
</gene>
<dbReference type="EMBL" id="JARKIE010000274">
    <property type="protein sequence ID" value="KAJ7658975.1"/>
    <property type="molecule type" value="Genomic_DNA"/>
</dbReference>
<evidence type="ECO:0000313" key="3">
    <source>
        <dbReference type="Proteomes" id="UP001221757"/>
    </source>
</evidence>
<proteinExistence type="predicted"/>
<evidence type="ECO:0000256" key="1">
    <source>
        <dbReference type="SAM" id="SignalP"/>
    </source>
</evidence>
<sequence>MMFPTLALFALATAAAASSIARAPAAPAVAHASAASLSPLVITVLETCVNTNLGNCLVWSATTLPVGCTSLAASGQASSVSSVSSSAGIECTLFTSTTCTGASQLINGTVNALSVVAYDNLANSFTCQSN</sequence>